<organism evidence="7 8">
    <name type="scientific">Durusdinium trenchii</name>
    <dbReference type="NCBI Taxonomy" id="1381693"/>
    <lineage>
        <taxon>Eukaryota</taxon>
        <taxon>Sar</taxon>
        <taxon>Alveolata</taxon>
        <taxon>Dinophyceae</taxon>
        <taxon>Suessiales</taxon>
        <taxon>Symbiodiniaceae</taxon>
        <taxon>Durusdinium</taxon>
    </lineage>
</organism>
<keyword evidence="3" id="KW-0862">Zinc</keyword>
<keyword evidence="2 4" id="KW-0863">Zinc-finger</keyword>
<dbReference type="EMBL" id="CAXAMM010005714">
    <property type="protein sequence ID" value="CAK9008282.1"/>
    <property type="molecule type" value="Genomic_DNA"/>
</dbReference>
<dbReference type="InterPro" id="IPR046336">
    <property type="entry name" value="Lon_prtase_N_sf"/>
</dbReference>
<dbReference type="PANTHER" id="PTHR23327">
    <property type="entry name" value="RING FINGER PROTEIN 127"/>
    <property type="match status" value="1"/>
</dbReference>
<dbReference type="InterPro" id="IPR017907">
    <property type="entry name" value="Znf_RING_CS"/>
</dbReference>
<dbReference type="SMART" id="SM00464">
    <property type="entry name" value="LON"/>
    <property type="match status" value="1"/>
</dbReference>
<dbReference type="SUPFAM" id="SSF48452">
    <property type="entry name" value="TPR-like"/>
    <property type="match status" value="1"/>
</dbReference>
<dbReference type="Pfam" id="PF02190">
    <property type="entry name" value="LON_substr_bdg"/>
    <property type="match status" value="1"/>
</dbReference>
<dbReference type="PROSITE" id="PS50089">
    <property type="entry name" value="ZF_RING_2"/>
    <property type="match status" value="1"/>
</dbReference>
<protein>
    <submittedName>
        <fullName evidence="7">LON peptidase N-terminal domain and RING finger protein 3</fullName>
    </submittedName>
</protein>
<reference evidence="7 8" key="1">
    <citation type="submission" date="2024-02" db="EMBL/GenBank/DDBJ databases">
        <authorList>
            <person name="Chen Y."/>
            <person name="Shah S."/>
            <person name="Dougan E. K."/>
            <person name="Thang M."/>
            <person name="Chan C."/>
        </authorList>
    </citation>
    <scope>NUCLEOTIDE SEQUENCE [LARGE SCALE GENOMIC DNA]</scope>
</reference>
<accession>A0ABP0J1Q9</accession>
<evidence type="ECO:0000256" key="4">
    <source>
        <dbReference type="PROSITE-ProRule" id="PRU00175"/>
    </source>
</evidence>
<evidence type="ECO:0000256" key="3">
    <source>
        <dbReference type="ARBA" id="ARBA00022833"/>
    </source>
</evidence>
<dbReference type="Pfam" id="PF15227">
    <property type="entry name" value="zf-C3HC4_4"/>
    <property type="match status" value="1"/>
</dbReference>
<dbReference type="SUPFAM" id="SSF57850">
    <property type="entry name" value="RING/U-box"/>
    <property type="match status" value="1"/>
</dbReference>
<dbReference type="Gene3D" id="1.25.40.10">
    <property type="entry name" value="Tetratricopeptide repeat domain"/>
    <property type="match status" value="1"/>
</dbReference>
<name>A0ABP0J1Q9_9DINO</name>
<evidence type="ECO:0000256" key="2">
    <source>
        <dbReference type="ARBA" id="ARBA00022771"/>
    </source>
</evidence>
<dbReference type="CDD" id="cd16514">
    <property type="entry name" value="RING-HC_LONFs_rpt2"/>
    <property type="match status" value="1"/>
</dbReference>
<evidence type="ECO:0000313" key="7">
    <source>
        <dbReference type="EMBL" id="CAK9008282.1"/>
    </source>
</evidence>
<dbReference type="SMART" id="SM00184">
    <property type="entry name" value="RING"/>
    <property type="match status" value="1"/>
</dbReference>
<keyword evidence="8" id="KW-1185">Reference proteome</keyword>
<evidence type="ECO:0000256" key="5">
    <source>
        <dbReference type="SAM" id="MobiDB-lite"/>
    </source>
</evidence>
<dbReference type="PANTHER" id="PTHR23327:SF42">
    <property type="entry name" value="LON PEPTIDASE N-TERMINAL DOMAIN AND RING FINGER PROTEIN C14F5.10C"/>
    <property type="match status" value="1"/>
</dbReference>
<dbReference type="InterPro" id="IPR003111">
    <property type="entry name" value="Lon_prtase_N"/>
</dbReference>
<feature type="region of interest" description="Disordered" evidence="5">
    <location>
        <begin position="1"/>
        <end position="39"/>
    </location>
</feature>
<dbReference type="InterPro" id="IPR011990">
    <property type="entry name" value="TPR-like_helical_dom_sf"/>
</dbReference>
<sequence>MGSSSASMSRRQEAEPTPPQKLQPEADASHGADGQDGQTLTAEILQLAKERTLHSLHSSPKASDGPDFLGELDCMQCESLLFEPTTLEDGLTVCRPCVKKRRLAQALPEPENKEKLGFGSAANVILSDLLGRCPPALAEAAQARQQGNRLFGEGKYAEASEAYSEAMASSPDIVVLCNRSLARLKLEDSTGAVADAQMALAGALRRSGSAMLAKAWLRLGQALKQEGQMALATFALARAGAEDGLQELCSSMCRTELEKVKKWLEDGRCPPIEEGLPEFMETGASKFNFHNDQEWLRNHLECPLCLGLLWEPSSIPCGHTLCRPCLARTLDHAFDTAPSCPMCRADLSGYLAWLNAGTWKANGALVHGGTQIPVNRKISAIIQRHFPEENSERTAQIAQAEAEAAGSPDAPVVPIFICSMAMPAVACPLHIFEPRYRLMMRRCIDSGQRQFGMCLFPGAQYGTMLHIQSFKQLPDGRSQIKTIGTRRFQVLEWGEKDGYATGRVQWLQDAEATSDEVSAKAKRLRKAVEGLLKKVAAQDQARLEAQLGPMPDIDGSDGPSCPAFVFWCMGLADLPPRICYELCFGETFREDPEKRLTTILEIYEKKMQARSEEHEEKTDPE</sequence>
<proteinExistence type="predicted"/>
<gene>
    <name evidence="7" type="ORF">SCF082_LOCUS9800</name>
</gene>
<dbReference type="InterPro" id="IPR013083">
    <property type="entry name" value="Znf_RING/FYVE/PHD"/>
</dbReference>
<dbReference type="PROSITE" id="PS00518">
    <property type="entry name" value="ZF_RING_1"/>
    <property type="match status" value="1"/>
</dbReference>
<dbReference type="Proteomes" id="UP001642464">
    <property type="component" value="Unassembled WGS sequence"/>
</dbReference>
<dbReference type="SUPFAM" id="SSF88697">
    <property type="entry name" value="PUA domain-like"/>
    <property type="match status" value="1"/>
</dbReference>
<dbReference type="Gene3D" id="3.30.40.10">
    <property type="entry name" value="Zinc/RING finger domain, C3HC4 (zinc finger)"/>
    <property type="match status" value="1"/>
</dbReference>
<keyword evidence="1" id="KW-0479">Metal-binding</keyword>
<dbReference type="InterPro" id="IPR001841">
    <property type="entry name" value="Znf_RING"/>
</dbReference>
<feature type="domain" description="RING-type" evidence="6">
    <location>
        <begin position="302"/>
        <end position="344"/>
    </location>
</feature>
<comment type="caution">
    <text evidence="7">The sequence shown here is derived from an EMBL/GenBank/DDBJ whole genome shotgun (WGS) entry which is preliminary data.</text>
</comment>
<evidence type="ECO:0000313" key="8">
    <source>
        <dbReference type="Proteomes" id="UP001642464"/>
    </source>
</evidence>
<dbReference type="Gene3D" id="2.30.130.40">
    <property type="entry name" value="LON domain-like"/>
    <property type="match status" value="1"/>
</dbReference>
<dbReference type="InterPro" id="IPR015947">
    <property type="entry name" value="PUA-like_sf"/>
</dbReference>
<evidence type="ECO:0000256" key="1">
    <source>
        <dbReference type="ARBA" id="ARBA00022723"/>
    </source>
</evidence>
<evidence type="ECO:0000259" key="6">
    <source>
        <dbReference type="PROSITE" id="PS50089"/>
    </source>
</evidence>